<dbReference type="SUPFAM" id="SSF48013">
    <property type="entry name" value="NusB-like"/>
    <property type="match status" value="1"/>
</dbReference>
<dbReference type="NCBIfam" id="TIGR01951">
    <property type="entry name" value="nusB"/>
    <property type="match status" value="1"/>
</dbReference>
<evidence type="ECO:0000256" key="7">
    <source>
        <dbReference type="SAM" id="MobiDB-lite"/>
    </source>
</evidence>
<sequence length="222" mass="24415">MTEKETKFKRHGSRYKARRRAVDILFEAEFRDIDPVDIVEERQELSRDPDTQVKPVPKYTERIIPGVAEHLDAIDDAIAVHLSSEWRLERLPAVDRAVLRVAAWELLYNDDVPNRVAIVEGVELASEYSHDKAPGYVNVVLDGIGRDADIRLADAISARREAEESSDPADAELDSMLDGVLAGTSTDEVSDADDNSTVIDSSAAGGADIPTPEISEGQDCET</sequence>
<dbReference type="GO" id="GO:0006353">
    <property type="term" value="P:DNA-templated transcription termination"/>
    <property type="evidence" value="ECO:0007669"/>
    <property type="project" value="UniProtKB-UniRule"/>
</dbReference>
<evidence type="ECO:0000256" key="5">
    <source>
        <dbReference type="ARBA" id="ARBA00023163"/>
    </source>
</evidence>
<dbReference type="InterPro" id="IPR011605">
    <property type="entry name" value="NusB_fam"/>
</dbReference>
<dbReference type="Proteomes" id="UP000515275">
    <property type="component" value="Chromosome"/>
</dbReference>
<dbReference type="EMBL" id="CP046883">
    <property type="protein sequence ID" value="QNH96055.1"/>
    <property type="molecule type" value="Genomic_DNA"/>
</dbReference>
<organism evidence="8 9">
    <name type="scientific">Corynebacterium anserum</name>
    <dbReference type="NCBI Taxonomy" id="2684406"/>
    <lineage>
        <taxon>Bacteria</taxon>
        <taxon>Bacillati</taxon>
        <taxon>Actinomycetota</taxon>
        <taxon>Actinomycetes</taxon>
        <taxon>Mycobacteriales</taxon>
        <taxon>Corynebacteriaceae</taxon>
        <taxon>Corynebacterium</taxon>
    </lineage>
</organism>
<dbReference type="HAMAP" id="MF_00073">
    <property type="entry name" value="NusB"/>
    <property type="match status" value="1"/>
</dbReference>
<keyword evidence="3 6" id="KW-0694">RNA-binding</keyword>
<comment type="function">
    <text evidence="6">Involved in transcription antitermination. Required for transcription of ribosomal RNA (rRNA) genes. Binds specifically to the boxA antiterminator sequence of the ribosomal RNA (rrn) operons.</text>
</comment>
<keyword evidence="4 6" id="KW-0805">Transcription regulation</keyword>
<dbReference type="GO" id="GO:0005829">
    <property type="term" value="C:cytosol"/>
    <property type="evidence" value="ECO:0007669"/>
    <property type="project" value="TreeGrafter"/>
</dbReference>
<dbReference type="PANTHER" id="PTHR11078">
    <property type="entry name" value="N UTILIZATION SUBSTANCE PROTEIN B-RELATED"/>
    <property type="match status" value="1"/>
</dbReference>
<evidence type="ECO:0000256" key="3">
    <source>
        <dbReference type="ARBA" id="ARBA00022884"/>
    </source>
</evidence>
<evidence type="ECO:0000256" key="1">
    <source>
        <dbReference type="ARBA" id="ARBA00005952"/>
    </source>
</evidence>
<evidence type="ECO:0000256" key="2">
    <source>
        <dbReference type="ARBA" id="ARBA00022814"/>
    </source>
</evidence>
<evidence type="ECO:0000313" key="9">
    <source>
        <dbReference type="Proteomes" id="UP000515275"/>
    </source>
</evidence>
<proteinExistence type="inferred from homology"/>
<dbReference type="AlphaFoldDB" id="A0A7G7YNI5"/>
<dbReference type="Gene3D" id="1.10.940.10">
    <property type="entry name" value="NusB-like"/>
    <property type="match status" value="1"/>
</dbReference>
<keyword evidence="5 6" id="KW-0804">Transcription</keyword>
<keyword evidence="9" id="KW-1185">Reference proteome</keyword>
<dbReference type="KEGG" id="cans:GP473_04685"/>
<dbReference type="GO" id="GO:0003723">
    <property type="term" value="F:RNA binding"/>
    <property type="evidence" value="ECO:0007669"/>
    <property type="project" value="UniProtKB-UniRule"/>
</dbReference>
<dbReference type="GO" id="GO:0031564">
    <property type="term" value="P:transcription antitermination"/>
    <property type="evidence" value="ECO:0007669"/>
    <property type="project" value="UniProtKB-KW"/>
</dbReference>
<feature type="region of interest" description="Disordered" evidence="7">
    <location>
        <begin position="159"/>
        <end position="222"/>
    </location>
</feature>
<accession>A0A7G7YNI5</accession>
<feature type="compositionally biased region" description="Acidic residues" evidence="7">
    <location>
        <begin position="164"/>
        <end position="175"/>
    </location>
</feature>
<evidence type="ECO:0000256" key="4">
    <source>
        <dbReference type="ARBA" id="ARBA00023015"/>
    </source>
</evidence>
<comment type="similarity">
    <text evidence="1 6">Belongs to the NusB family.</text>
</comment>
<dbReference type="PANTHER" id="PTHR11078:SF3">
    <property type="entry name" value="ANTITERMINATION NUSB DOMAIN-CONTAINING PROTEIN"/>
    <property type="match status" value="1"/>
</dbReference>
<dbReference type="InterPro" id="IPR006027">
    <property type="entry name" value="NusB_RsmB_TIM44"/>
</dbReference>
<keyword evidence="2 6" id="KW-0889">Transcription antitermination</keyword>
<evidence type="ECO:0000256" key="6">
    <source>
        <dbReference type="HAMAP-Rule" id="MF_00073"/>
    </source>
</evidence>
<gene>
    <name evidence="6 8" type="primary">nusB</name>
    <name evidence="8" type="ORF">GP473_04685</name>
</gene>
<name>A0A7G7YNI5_9CORY</name>
<dbReference type="InterPro" id="IPR035926">
    <property type="entry name" value="NusB-like_sf"/>
</dbReference>
<evidence type="ECO:0000313" key="8">
    <source>
        <dbReference type="EMBL" id="QNH96055.1"/>
    </source>
</evidence>
<protein>
    <recommendedName>
        <fullName evidence="6">Transcription antitermination protein NusB</fullName>
    </recommendedName>
    <alternativeName>
        <fullName evidence="6">Antitermination factor NusB</fullName>
    </alternativeName>
</protein>
<reference evidence="8 9" key="1">
    <citation type="submission" date="2019-12" db="EMBL/GenBank/DDBJ databases">
        <title>Corynebacterium sp. nov., isolated from feces of the Anser Albifrons in China.</title>
        <authorList>
            <person name="Liu Q."/>
        </authorList>
    </citation>
    <scope>NUCLEOTIDE SEQUENCE [LARGE SCALE GENOMIC DNA]</scope>
    <source>
        <strain evidence="8 9">23H37-10</strain>
    </source>
</reference>
<dbReference type="Pfam" id="PF01029">
    <property type="entry name" value="NusB"/>
    <property type="match status" value="1"/>
</dbReference>